<evidence type="ECO:0000313" key="1">
    <source>
        <dbReference type="EMBL" id="CAB4139754.1"/>
    </source>
</evidence>
<reference evidence="1" key="1">
    <citation type="submission" date="2020-04" db="EMBL/GenBank/DDBJ databases">
        <authorList>
            <person name="Chiriac C."/>
            <person name="Salcher M."/>
            <person name="Ghai R."/>
            <person name="Kavagutti S V."/>
        </authorList>
    </citation>
    <scope>NUCLEOTIDE SEQUENCE</scope>
</reference>
<sequence length="92" mass="10317">MKFQKGNKAAKGRPVGIPNKNTTYVRDMVKLFLEDNVDKIHQWLGDVAAKDPAEALKILQGFLEYHVPKLQRTEQTGVDGGPVQHSIKVTFD</sequence>
<gene>
    <name evidence="1" type="ORF">UFOVP354_16</name>
</gene>
<protein>
    <submittedName>
        <fullName evidence="1">Uncharacterized protein</fullName>
    </submittedName>
</protein>
<accession>A0A6J5LYQ4</accession>
<proteinExistence type="predicted"/>
<dbReference type="EMBL" id="LR796368">
    <property type="protein sequence ID" value="CAB4139754.1"/>
    <property type="molecule type" value="Genomic_DNA"/>
</dbReference>
<name>A0A6J5LYQ4_9CAUD</name>
<organism evidence="1">
    <name type="scientific">uncultured Caudovirales phage</name>
    <dbReference type="NCBI Taxonomy" id="2100421"/>
    <lineage>
        <taxon>Viruses</taxon>
        <taxon>Duplodnaviria</taxon>
        <taxon>Heunggongvirae</taxon>
        <taxon>Uroviricota</taxon>
        <taxon>Caudoviricetes</taxon>
        <taxon>Peduoviridae</taxon>
        <taxon>Maltschvirus</taxon>
        <taxon>Maltschvirus maltsch</taxon>
    </lineage>
</organism>